<keyword evidence="5" id="KW-0998">Cell outer membrane</keyword>
<dbReference type="GO" id="GO:0009279">
    <property type="term" value="C:cell outer membrane"/>
    <property type="evidence" value="ECO:0007669"/>
    <property type="project" value="UniProtKB-SubCell"/>
</dbReference>
<dbReference type="PANTHER" id="PTHR38776:SF1">
    <property type="entry name" value="MLTA-INTERACTING PROTEIN-RELATED"/>
    <property type="match status" value="1"/>
</dbReference>
<dbReference type="Proteomes" id="UP000076830">
    <property type="component" value="Chromosome"/>
</dbReference>
<protein>
    <submittedName>
        <fullName evidence="7">MltA-interacting protein</fullName>
    </submittedName>
</protein>
<evidence type="ECO:0000313" key="7">
    <source>
        <dbReference type="EMBL" id="ANB18877.1"/>
    </source>
</evidence>
<gene>
    <name evidence="7" type="ORF">I596_2884</name>
</gene>
<organism evidence="7 8">
    <name type="scientific">Dokdonella koreensis DS-123</name>
    <dbReference type="NCBI Taxonomy" id="1300342"/>
    <lineage>
        <taxon>Bacteria</taxon>
        <taxon>Pseudomonadati</taxon>
        <taxon>Pseudomonadota</taxon>
        <taxon>Gammaproteobacteria</taxon>
        <taxon>Lysobacterales</taxon>
        <taxon>Rhodanobacteraceae</taxon>
        <taxon>Dokdonella</taxon>
    </lineage>
</organism>
<accession>A0A160DW97</accession>
<dbReference type="PANTHER" id="PTHR38776">
    <property type="entry name" value="MLTA-INTERACTING PROTEIN-RELATED"/>
    <property type="match status" value="1"/>
</dbReference>
<evidence type="ECO:0000256" key="3">
    <source>
        <dbReference type="ARBA" id="ARBA00022729"/>
    </source>
</evidence>
<dbReference type="AlphaFoldDB" id="A0A160DW97"/>
<evidence type="ECO:0000256" key="5">
    <source>
        <dbReference type="ARBA" id="ARBA00023237"/>
    </source>
</evidence>
<sequence>MKKRLWSLVLSGLSLNAVAQPGAADEVPAEQHPPRWSLGIAAMVSDSPFAGEGTRVMPVPLVTYEGERFYFRGITAGWRFVSSESFELAAIGKLRFDGFDVKDLGRRELADNGVDYRLLEDRDLAFDLGLGMKWSGRAGELEVELLADATDTSGGQEVSIQYGYPFALGQGQLTPIVGATWQSKDMANYYYGTLDKEVARGVVDYKPGSVAIGHVGFNYFRPIGQKWSLLASVKYSSLPDEIKDSPLIDADAKGTASVFFGLSRGF</sequence>
<dbReference type="KEGG" id="dko:I596_2884"/>
<name>A0A160DW97_9GAMM</name>
<evidence type="ECO:0000256" key="6">
    <source>
        <dbReference type="SAM" id="SignalP"/>
    </source>
</evidence>
<dbReference type="STRING" id="1300342.I596_2884"/>
<comment type="similarity">
    <text evidence="2">Belongs to the MipA/OmpV family.</text>
</comment>
<evidence type="ECO:0000256" key="1">
    <source>
        <dbReference type="ARBA" id="ARBA00004442"/>
    </source>
</evidence>
<proteinExistence type="inferred from homology"/>
<dbReference type="Pfam" id="PF06629">
    <property type="entry name" value="MipA"/>
    <property type="match status" value="1"/>
</dbReference>
<comment type="subcellular location">
    <subcellularLocation>
        <location evidence="1">Cell outer membrane</location>
    </subcellularLocation>
</comment>
<reference evidence="7 8" key="1">
    <citation type="submission" date="2016-04" db="EMBL/GenBank/DDBJ databases">
        <title>Complete genome sequence of Dokdonella koreensis DS-123T.</title>
        <authorList>
            <person name="Kim J.F."/>
            <person name="Lee H."/>
            <person name="Kwak M.-J."/>
        </authorList>
    </citation>
    <scope>NUCLEOTIDE SEQUENCE [LARGE SCALE GENOMIC DNA]</scope>
    <source>
        <strain evidence="7 8">DS-123</strain>
    </source>
</reference>
<keyword evidence="4" id="KW-0472">Membrane</keyword>
<feature type="chain" id="PRO_5007813215" evidence="6">
    <location>
        <begin position="20"/>
        <end position="266"/>
    </location>
</feature>
<keyword evidence="3 6" id="KW-0732">Signal</keyword>
<feature type="signal peptide" evidence="6">
    <location>
        <begin position="1"/>
        <end position="19"/>
    </location>
</feature>
<evidence type="ECO:0000256" key="2">
    <source>
        <dbReference type="ARBA" id="ARBA00005722"/>
    </source>
</evidence>
<evidence type="ECO:0000313" key="8">
    <source>
        <dbReference type="Proteomes" id="UP000076830"/>
    </source>
</evidence>
<dbReference type="OrthoDB" id="5295915at2"/>
<dbReference type="RefSeq" id="WP_083965578.1">
    <property type="nucleotide sequence ID" value="NZ_CP015249.1"/>
</dbReference>
<dbReference type="PATRIC" id="fig|1300342.3.peg.2811"/>
<keyword evidence="8" id="KW-1185">Reference proteome</keyword>
<dbReference type="EMBL" id="CP015249">
    <property type="protein sequence ID" value="ANB18877.1"/>
    <property type="molecule type" value="Genomic_DNA"/>
</dbReference>
<evidence type="ECO:0000256" key="4">
    <source>
        <dbReference type="ARBA" id="ARBA00023136"/>
    </source>
</evidence>
<dbReference type="InterPro" id="IPR010583">
    <property type="entry name" value="MipA"/>
</dbReference>